<dbReference type="Pfam" id="PF00343">
    <property type="entry name" value="Phosphorylase"/>
    <property type="match status" value="1"/>
</dbReference>
<organism evidence="10">
    <name type="scientific">Thermocrinis ruber</name>
    <dbReference type="NCBI Taxonomy" id="75906"/>
    <lineage>
        <taxon>Bacteria</taxon>
        <taxon>Pseudomonadati</taxon>
        <taxon>Aquificota</taxon>
        <taxon>Aquificia</taxon>
        <taxon>Aquificales</taxon>
        <taxon>Aquificaceae</taxon>
        <taxon>Thermocrinis</taxon>
    </lineage>
</organism>
<protein>
    <recommendedName>
        <fullName evidence="4">glycogen phosphorylase</fullName>
        <ecNumber evidence="4">2.4.1.1</ecNumber>
    </recommendedName>
</protein>
<dbReference type="InterPro" id="IPR011834">
    <property type="entry name" value="Agluc_phsphrylas"/>
</dbReference>
<dbReference type="GO" id="GO:0030170">
    <property type="term" value="F:pyridoxal phosphate binding"/>
    <property type="evidence" value="ECO:0007669"/>
    <property type="project" value="InterPro"/>
</dbReference>
<name>A0A7C5X1D5_9AQUI</name>
<comment type="caution">
    <text evidence="10">The sequence shown here is derived from an EMBL/GenBank/DDBJ whole genome shotgun (WGS) entry which is preliminary data.</text>
</comment>
<dbReference type="NCBIfam" id="TIGR02094">
    <property type="entry name" value="more_P_ylases"/>
    <property type="match status" value="1"/>
</dbReference>
<dbReference type="GO" id="GO:0005975">
    <property type="term" value="P:carbohydrate metabolic process"/>
    <property type="evidence" value="ECO:0007669"/>
    <property type="project" value="InterPro"/>
</dbReference>
<accession>A0A7C5X1D5</accession>
<dbReference type="PANTHER" id="PTHR42655:SF1">
    <property type="entry name" value="GLYCOGEN PHOSPHORYLASE"/>
    <property type="match status" value="1"/>
</dbReference>
<keyword evidence="5" id="KW-0328">Glycosyltransferase</keyword>
<evidence type="ECO:0000313" key="10">
    <source>
        <dbReference type="EMBL" id="HHO73951.1"/>
    </source>
</evidence>
<sequence length="559" mass="63891">MIAYFAMEVGIEDRIPTYSGGLGTLAGDTLCAFADLGIPAVGVTLLYRKGYVSQKLTPGGMQLDFDNIWDYKKILKPTRIYLDISFGDLDQKFTAWEYSLWGREEVKVFFLDANLPENDPEIRKLNDRLYGDDGIYRLRQEVLLGIGGYRLLKALGYNVSVYHINESHSAFLLVELLKELGSKEEVRKRCVFTTHTPVAVGHERFPVDMVKQELKKYDHINWDEEAENGFINLSKLALKYSEKVNAVSYKHMFVSANLFPECSKTSQSTCKIDYVTNGVYHKRWIHEEIQELLNEYLPGWDENPTLLGQVYNVPSELLLKAHMKVKSGLVNLVNKLTDASFSDDVLTIGIARRVTAYKRNNLILQDLERLKYIAEHKGEIQIIFAGKAHPKDSIGKEMIADIINRAKKLKEMTKSVKIAFLENYSIEMAKLIVAGCDVWLNVPRRPYEACGTSGMKAGMNGVLNFSTWDGWWLEGGIEGINGWGIGPRTKWDDLTESDDKEDLEDIYGKLSHIIIPTFYNRKDEWVRMMKNSIATIGPYFNTYRMVNEYLGKIYQIGLR</sequence>
<dbReference type="InterPro" id="IPR035090">
    <property type="entry name" value="Pyridoxal_P_attach_site"/>
</dbReference>
<reference evidence="10" key="1">
    <citation type="journal article" date="2020" name="mSystems">
        <title>Genome- and Community-Level Interaction Insights into Carbon Utilization and Element Cycling Functions of Hydrothermarchaeota in Hydrothermal Sediment.</title>
        <authorList>
            <person name="Zhou Z."/>
            <person name="Liu Y."/>
            <person name="Xu W."/>
            <person name="Pan J."/>
            <person name="Luo Z.H."/>
            <person name="Li M."/>
        </authorList>
    </citation>
    <scope>NUCLEOTIDE SEQUENCE [LARGE SCALE GENOMIC DNA]</scope>
    <source>
        <strain evidence="10">SpSt-114</strain>
    </source>
</reference>
<dbReference type="AlphaFoldDB" id="A0A7C5X1D5"/>
<evidence type="ECO:0000256" key="4">
    <source>
        <dbReference type="ARBA" id="ARBA00012591"/>
    </source>
</evidence>
<dbReference type="EC" id="2.4.1.1" evidence="4"/>
<comment type="catalytic activity">
    <reaction evidence="1">
        <text>[(1-&gt;4)-alpha-D-glucosyl](n) + phosphate = [(1-&gt;4)-alpha-D-glucosyl](n-1) + alpha-D-glucose 1-phosphate</text>
        <dbReference type="Rhea" id="RHEA:41732"/>
        <dbReference type="Rhea" id="RHEA-COMP:9584"/>
        <dbReference type="Rhea" id="RHEA-COMP:9586"/>
        <dbReference type="ChEBI" id="CHEBI:15444"/>
        <dbReference type="ChEBI" id="CHEBI:43474"/>
        <dbReference type="ChEBI" id="CHEBI:58601"/>
        <dbReference type="EC" id="2.4.1.1"/>
    </reaction>
</comment>
<comment type="function">
    <text evidence="9">Phosphorylase is an important allosteric enzyme in carbohydrate metabolism. Enzymes from different sources differ in their regulatory mechanisms and in their natural substrates. However, all known phosphorylases share catalytic and structural properties.</text>
</comment>
<dbReference type="GO" id="GO:0008184">
    <property type="term" value="F:glycogen phosphorylase activity"/>
    <property type="evidence" value="ECO:0007669"/>
    <property type="project" value="InterPro"/>
</dbReference>
<dbReference type="InterPro" id="IPR052182">
    <property type="entry name" value="Glycogen/Maltodextrin_Phosph"/>
</dbReference>
<gene>
    <name evidence="10" type="primary">glgP</name>
    <name evidence="10" type="ORF">ENN04_04850</name>
</gene>
<evidence type="ECO:0000256" key="7">
    <source>
        <dbReference type="ARBA" id="ARBA00022898"/>
    </source>
</evidence>
<dbReference type="PROSITE" id="PS00102">
    <property type="entry name" value="PHOSPHORYLASE"/>
    <property type="match status" value="1"/>
</dbReference>
<evidence type="ECO:0000256" key="5">
    <source>
        <dbReference type="ARBA" id="ARBA00022676"/>
    </source>
</evidence>
<evidence type="ECO:0000256" key="2">
    <source>
        <dbReference type="ARBA" id="ARBA00001933"/>
    </source>
</evidence>
<dbReference type="InterPro" id="IPR000811">
    <property type="entry name" value="Glyco_trans_35"/>
</dbReference>
<comment type="similarity">
    <text evidence="3">Belongs to the glycogen phosphorylase family.</text>
</comment>
<comment type="cofactor">
    <cofactor evidence="2">
        <name>pyridoxal 5'-phosphate</name>
        <dbReference type="ChEBI" id="CHEBI:597326"/>
    </cofactor>
</comment>
<keyword evidence="7" id="KW-0663">Pyridoxal phosphate</keyword>
<evidence type="ECO:0000256" key="8">
    <source>
        <dbReference type="ARBA" id="ARBA00023277"/>
    </source>
</evidence>
<evidence type="ECO:0000256" key="1">
    <source>
        <dbReference type="ARBA" id="ARBA00001275"/>
    </source>
</evidence>
<dbReference type="Gene3D" id="3.40.50.2000">
    <property type="entry name" value="Glycogen Phosphorylase B"/>
    <property type="match status" value="3"/>
</dbReference>
<dbReference type="SUPFAM" id="SSF53756">
    <property type="entry name" value="UDP-Glycosyltransferase/glycogen phosphorylase"/>
    <property type="match status" value="1"/>
</dbReference>
<keyword evidence="6" id="KW-0808">Transferase</keyword>
<proteinExistence type="inferred from homology"/>
<evidence type="ECO:0000256" key="9">
    <source>
        <dbReference type="ARBA" id="ARBA00025174"/>
    </source>
</evidence>
<evidence type="ECO:0000256" key="6">
    <source>
        <dbReference type="ARBA" id="ARBA00022679"/>
    </source>
</evidence>
<dbReference type="PANTHER" id="PTHR42655">
    <property type="entry name" value="GLYCOGEN PHOSPHORYLASE"/>
    <property type="match status" value="1"/>
</dbReference>
<evidence type="ECO:0000256" key="3">
    <source>
        <dbReference type="ARBA" id="ARBA00006047"/>
    </source>
</evidence>
<keyword evidence="8" id="KW-0119">Carbohydrate metabolism</keyword>
<dbReference type="EMBL" id="DSAC01000058">
    <property type="protein sequence ID" value="HHO73951.1"/>
    <property type="molecule type" value="Genomic_DNA"/>
</dbReference>